<feature type="binding site" evidence="2">
    <location>
        <position position="153"/>
    </location>
    <ligand>
        <name>Fe cation</name>
        <dbReference type="ChEBI" id="CHEBI:24875"/>
        <label>2</label>
    </ligand>
</feature>
<dbReference type="InterPro" id="IPR019079">
    <property type="entry name" value="Capsule_synth_CapA"/>
</dbReference>
<dbReference type="PIRSF" id="PIRSF004789">
    <property type="entry name" value="DR1281"/>
    <property type="match status" value="1"/>
</dbReference>
<dbReference type="GO" id="GO:0004113">
    <property type="term" value="F:2',3'-cyclic-nucleotide 3'-phosphodiesterase activity"/>
    <property type="evidence" value="ECO:0007669"/>
    <property type="project" value="TreeGrafter"/>
</dbReference>
<organism evidence="4 5">
    <name type="scientific">Psychracetigena formicireducens</name>
    <dbReference type="NCBI Taxonomy" id="2986056"/>
    <lineage>
        <taxon>Bacteria</taxon>
        <taxon>Bacillati</taxon>
        <taxon>Candidatus Lithacetigenota</taxon>
        <taxon>Candidatus Psychracetigena</taxon>
    </lineage>
</organism>
<dbReference type="CDD" id="cd07382">
    <property type="entry name" value="MPP_DR1281"/>
    <property type="match status" value="1"/>
</dbReference>
<proteinExistence type="predicted"/>
<dbReference type="AlphaFoldDB" id="A0A9E2F0E6"/>
<dbReference type="PANTHER" id="PTHR36303">
    <property type="entry name" value="2',3'-CYCLIC-NUCLEOTIDE 2'-PHOSPHODIESTERASE"/>
    <property type="match status" value="1"/>
</dbReference>
<accession>A0A9E2F0E6</accession>
<keyword evidence="2" id="KW-0479">Metal-binding</keyword>
<evidence type="ECO:0000313" key="4">
    <source>
        <dbReference type="EMBL" id="MBT9144254.1"/>
    </source>
</evidence>
<dbReference type="InterPro" id="IPR029052">
    <property type="entry name" value="Metallo-depent_PP-like"/>
</dbReference>
<feature type="binding site" evidence="2">
    <location>
        <position position="70"/>
    </location>
    <ligand>
        <name>Fe cation</name>
        <dbReference type="ChEBI" id="CHEBI:24875"/>
        <label>2</label>
    </ligand>
</feature>
<evidence type="ECO:0000256" key="1">
    <source>
        <dbReference type="PIRSR" id="PIRSR004789-50"/>
    </source>
</evidence>
<reference evidence="4 5" key="1">
    <citation type="journal article" date="2021" name="bioRxiv">
        <title>Unique metabolic strategies in Hadean analogues reveal hints for primordial physiology.</title>
        <authorList>
            <person name="Nobu M.K."/>
            <person name="Nakai R."/>
            <person name="Tamazawa S."/>
            <person name="Mori H."/>
            <person name="Toyoda A."/>
            <person name="Ijiri A."/>
            <person name="Suzuki S."/>
            <person name="Kurokawa K."/>
            <person name="Kamagata Y."/>
            <person name="Tamaki H."/>
        </authorList>
    </citation>
    <scope>NUCLEOTIDE SEQUENCE [LARGE SCALE GENOMIC DNA]</scope>
    <source>
        <strain evidence="4">BS525</strain>
    </source>
</reference>
<feature type="binding site" evidence="2">
    <location>
        <position position="43"/>
    </location>
    <ligand>
        <name>Fe cation</name>
        <dbReference type="ChEBI" id="CHEBI:24875"/>
        <label>1</label>
    </ligand>
</feature>
<evidence type="ECO:0000256" key="2">
    <source>
        <dbReference type="PIRSR" id="PIRSR004789-51"/>
    </source>
</evidence>
<sequence>MSLIRVLFLGDIIGLPGRSAVKRYLPLFREQYSVDMVIANGENLAGGTGLTPDTINDIFESGVDVVTTGNHGFDKKEGLSCFNTEHFLIRPQNYPPLAPGKGYVFWEKKQLKIGVLNLQGRVFMPTLDCPFRIGKEFALAMKKESPILIIDFHAEATSEKIALAHYLSGTASAVIGSHTHVQTADERILANSTLFISDVGMIGSLDSVIGMKKESIIRRFLTQVPERFEVETKSPLIWESVLLVINYTGEGVSIERIRKILEPSPVS</sequence>
<feature type="binding site" evidence="2">
    <location>
        <position position="11"/>
    </location>
    <ligand>
        <name>Fe cation</name>
        <dbReference type="ChEBI" id="CHEBI:24875"/>
        <label>1</label>
    </ligand>
</feature>
<evidence type="ECO:0000259" key="3">
    <source>
        <dbReference type="SMART" id="SM00854"/>
    </source>
</evidence>
<name>A0A9E2F0E6_PSYF1</name>
<evidence type="ECO:0000313" key="5">
    <source>
        <dbReference type="Proteomes" id="UP000811545"/>
    </source>
</evidence>
<dbReference type="SMART" id="SM00854">
    <property type="entry name" value="PGA_cap"/>
    <property type="match status" value="1"/>
</dbReference>
<dbReference type="Pfam" id="PF13277">
    <property type="entry name" value="YmdB"/>
    <property type="match status" value="1"/>
</dbReference>
<feature type="binding site" evidence="2">
    <location>
        <position position="42"/>
    </location>
    <ligand>
        <name>Fe cation</name>
        <dbReference type="ChEBI" id="CHEBI:24875"/>
        <label>1</label>
    </ligand>
</feature>
<feature type="binding site" evidence="2">
    <location>
        <position position="42"/>
    </location>
    <ligand>
        <name>Fe cation</name>
        <dbReference type="ChEBI" id="CHEBI:24875"/>
        <label>2</label>
    </ligand>
</feature>
<dbReference type="EMBL" id="QLTW01000002">
    <property type="protein sequence ID" value="MBT9144254.1"/>
    <property type="molecule type" value="Genomic_DNA"/>
</dbReference>
<dbReference type="Proteomes" id="UP000811545">
    <property type="component" value="Unassembled WGS sequence"/>
</dbReference>
<feature type="binding site" evidence="2">
    <location>
        <position position="178"/>
    </location>
    <ligand>
        <name>Fe cation</name>
        <dbReference type="ChEBI" id="CHEBI:24875"/>
        <label>2</label>
    </ligand>
</feature>
<protein>
    <recommendedName>
        <fullName evidence="3">Capsule synthesis protein CapA domain-containing protein</fullName>
    </recommendedName>
</protein>
<feature type="domain" description="Capsule synthesis protein CapA" evidence="3">
    <location>
        <begin position="5"/>
        <end position="199"/>
    </location>
</feature>
<dbReference type="GO" id="GO:0046872">
    <property type="term" value="F:metal ion binding"/>
    <property type="evidence" value="ECO:0007669"/>
    <property type="project" value="UniProtKB-KW"/>
</dbReference>
<dbReference type="NCBIfam" id="TIGR00282">
    <property type="entry name" value="TIGR00282 family metallophosphoesterase"/>
    <property type="match status" value="1"/>
</dbReference>
<dbReference type="Gene3D" id="3.60.21.10">
    <property type="match status" value="1"/>
</dbReference>
<feature type="active site" description="Proton donor" evidence="1">
    <location>
        <position position="71"/>
    </location>
</feature>
<gene>
    <name evidence="4" type="ORF">DDT42_00086</name>
</gene>
<dbReference type="SUPFAM" id="SSF56300">
    <property type="entry name" value="Metallo-dependent phosphatases"/>
    <property type="match status" value="1"/>
</dbReference>
<feature type="binding site" evidence="2">
    <location>
        <position position="180"/>
    </location>
    <ligand>
        <name>Fe cation</name>
        <dbReference type="ChEBI" id="CHEBI:24875"/>
        <label>1</label>
    </ligand>
</feature>
<dbReference type="PANTHER" id="PTHR36303:SF1">
    <property type="entry name" value="2',3'-CYCLIC-NUCLEOTIDE 2'-PHOSPHODIESTERASE"/>
    <property type="match status" value="1"/>
</dbReference>
<dbReference type="InterPro" id="IPR005235">
    <property type="entry name" value="YmdB-like"/>
</dbReference>
<comment type="caution">
    <text evidence="4">The sequence shown here is derived from an EMBL/GenBank/DDBJ whole genome shotgun (WGS) entry which is preliminary data.</text>
</comment>